<dbReference type="Proteomes" id="UP000770661">
    <property type="component" value="Unassembled WGS sequence"/>
</dbReference>
<dbReference type="Pfam" id="PF06937">
    <property type="entry name" value="EURL"/>
    <property type="match status" value="1"/>
</dbReference>
<accession>A0A8J4YKD3</accession>
<sequence length="218" mass="23922">MGVRKSGAQDSPQCGNPAGRERGQGPEQLILPGCCLWPGGFRISGGYLAEGTSAAVQYENVLLHRMEKEPLVPSESAESHCGQQTTQHIMSHRECWSTRSAEEIYNVLSLLLSAVLSDVSQELVALLQERQGLQDEVDIRSITIEQLLKFAEKRQLQLGEPLAIQMSVVQNRCPNNASESVVLVEDHPDPSHPPVMICPSWSASATQKELVWNIASLL</sequence>
<dbReference type="OrthoDB" id="10046286at2759"/>
<protein>
    <submittedName>
        <fullName evidence="2">Uncharacterized protein</fullName>
    </submittedName>
</protein>
<proteinExistence type="predicted"/>
<evidence type="ECO:0000313" key="3">
    <source>
        <dbReference type="Proteomes" id="UP000770661"/>
    </source>
</evidence>
<organism evidence="2 3">
    <name type="scientific">Chionoecetes opilio</name>
    <name type="common">Atlantic snow crab</name>
    <name type="synonym">Cancer opilio</name>
    <dbReference type="NCBI Taxonomy" id="41210"/>
    <lineage>
        <taxon>Eukaryota</taxon>
        <taxon>Metazoa</taxon>
        <taxon>Ecdysozoa</taxon>
        <taxon>Arthropoda</taxon>
        <taxon>Crustacea</taxon>
        <taxon>Multicrustacea</taxon>
        <taxon>Malacostraca</taxon>
        <taxon>Eumalacostraca</taxon>
        <taxon>Eucarida</taxon>
        <taxon>Decapoda</taxon>
        <taxon>Pleocyemata</taxon>
        <taxon>Brachyura</taxon>
        <taxon>Eubrachyura</taxon>
        <taxon>Majoidea</taxon>
        <taxon>Majidae</taxon>
        <taxon>Chionoecetes</taxon>
    </lineage>
</organism>
<dbReference type="AlphaFoldDB" id="A0A8J4YKD3"/>
<comment type="caution">
    <text evidence="2">The sequence shown here is derived from an EMBL/GenBank/DDBJ whole genome shotgun (WGS) entry which is preliminary data.</text>
</comment>
<feature type="region of interest" description="Disordered" evidence="1">
    <location>
        <begin position="1"/>
        <end position="25"/>
    </location>
</feature>
<evidence type="ECO:0000313" key="2">
    <source>
        <dbReference type="EMBL" id="KAG0729863.1"/>
    </source>
</evidence>
<gene>
    <name evidence="2" type="ORF">GWK47_029445</name>
</gene>
<keyword evidence="3" id="KW-1185">Reference proteome</keyword>
<name>A0A8J4YKD3_CHIOP</name>
<reference evidence="2" key="1">
    <citation type="submission" date="2020-07" db="EMBL/GenBank/DDBJ databases">
        <title>The High-quality genome of the commercially important snow crab, Chionoecetes opilio.</title>
        <authorList>
            <person name="Jeong J.-H."/>
            <person name="Ryu S."/>
        </authorList>
    </citation>
    <scope>NUCLEOTIDE SEQUENCE</scope>
    <source>
        <strain evidence="2">MADBK_172401_WGS</strain>
        <tissue evidence="2">Digestive gland</tissue>
    </source>
</reference>
<dbReference type="InterPro" id="IPR009704">
    <property type="entry name" value="EURL_prot"/>
</dbReference>
<dbReference type="EMBL" id="JACEEZ010000722">
    <property type="protein sequence ID" value="KAG0729863.1"/>
    <property type="molecule type" value="Genomic_DNA"/>
</dbReference>
<evidence type="ECO:0000256" key="1">
    <source>
        <dbReference type="SAM" id="MobiDB-lite"/>
    </source>
</evidence>